<keyword evidence="1" id="KW-0472">Membrane</keyword>
<keyword evidence="1" id="KW-0812">Transmembrane</keyword>
<evidence type="ECO:0000313" key="2">
    <source>
        <dbReference type="EMBL" id="EJK44686.1"/>
    </source>
</evidence>
<proteinExistence type="predicted"/>
<reference evidence="2 3" key="1">
    <citation type="journal article" date="2012" name="Genome Biol.">
        <title>Genome and low-iron response of an oceanic diatom adapted to chronic iron limitation.</title>
        <authorList>
            <person name="Lommer M."/>
            <person name="Specht M."/>
            <person name="Roy A.S."/>
            <person name="Kraemer L."/>
            <person name="Andreson R."/>
            <person name="Gutowska M.A."/>
            <person name="Wolf J."/>
            <person name="Bergner S.V."/>
            <person name="Schilhabel M.B."/>
            <person name="Klostermeier U.C."/>
            <person name="Beiko R.G."/>
            <person name="Rosenstiel P."/>
            <person name="Hippler M."/>
            <person name="Laroche J."/>
        </authorList>
    </citation>
    <scope>NUCLEOTIDE SEQUENCE [LARGE SCALE GENOMIC DNA]</scope>
    <source>
        <strain evidence="2 3">CCMP1005</strain>
    </source>
</reference>
<dbReference type="AlphaFoldDB" id="K0R7P9"/>
<comment type="caution">
    <text evidence="2">The sequence shown here is derived from an EMBL/GenBank/DDBJ whole genome shotgun (WGS) entry which is preliminary data.</text>
</comment>
<sequence>ERAWAGNEGSSSPWADLALLASDIGRPGGTRWVTWRLRRGPKPKDDMSSAASRSVRLPTVRWILAETSWMFLVFLLAMFIMRAILHAIFMVARAAPDIEDWLGTAGADIIVDRGLRLPTISLFGFIFHLGVRVDTVGMLLLIPHGLVGLGFWYGAANNIANLLTDKTSVYMLTIRYAAQHIANAGTKRNHPTSLLALSPDIDLNASIQKLHGKVLVRWRLQEEAVASSRVPRIMLCLFLDPLAHMLDAINALKQWAEMWLENASGDGSVFNNMLVKASLRFDLRGTDIQYLVHRMVERKSVPAMMEKIVDRFPETLSVRYKGSTPFDMTATLEPTYRKLLVEMFAEADMKHRDMNGENGLHRACRRGDCLAVKHLARKDITCVVEKTGAGELPLFLLCSPEGKDETVLRSAEYVEAIWYLLNQYPEAIF</sequence>
<gene>
    <name evidence="2" type="ORF">THAOC_36756</name>
</gene>
<organism evidence="2 3">
    <name type="scientific">Thalassiosira oceanica</name>
    <name type="common">Marine diatom</name>
    <dbReference type="NCBI Taxonomy" id="159749"/>
    <lineage>
        <taxon>Eukaryota</taxon>
        <taxon>Sar</taxon>
        <taxon>Stramenopiles</taxon>
        <taxon>Ochrophyta</taxon>
        <taxon>Bacillariophyta</taxon>
        <taxon>Coscinodiscophyceae</taxon>
        <taxon>Thalassiosirophycidae</taxon>
        <taxon>Thalassiosirales</taxon>
        <taxon>Thalassiosiraceae</taxon>
        <taxon>Thalassiosira</taxon>
    </lineage>
</organism>
<feature type="transmembrane region" description="Helical" evidence="1">
    <location>
        <begin position="71"/>
        <end position="95"/>
    </location>
</feature>
<protein>
    <submittedName>
        <fullName evidence="2">Uncharacterized protein</fullName>
    </submittedName>
</protein>
<dbReference type="EMBL" id="AGNL01049357">
    <property type="protein sequence ID" value="EJK44686.1"/>
    <property type="molecule type" value="Genomic_DNA"/>
</dbReference>
<evidence type="ECO:0000256" key="1">
    <source>
        <dbReference type="SAM" id="Phobius"/>
    </source>
</evidence>
<dbReference type="Proteomes" id="UP000266841">
    <property type="component" value="Unassembled WGS sequence"/>
</dbReference>
<name>K0R7P9_THAOC</name>
<keyword evidence="3" id="KW-1185">Reference proteome</keyword>
<evidence type="ECO:0000313" key="3">
    <source>
        <dbReference type="Proteomes" id="UP000266841"/>
    </source>
</evidence>
<accession>K0R7P9</accession>
<feature type="non-terminal residue" evidence="2">
    <location>
        <position position="1"/>
    </location>
</feature>
<keyword evidence="1" id="KW-1133">Transmembrane helix</keyword>